<evidence type="ECO:0000256" key="4">
    <source>
        <dbReference type="ARBA" id="ARBA00022729"/>
    </source>
</evidence>
<evidence type="ECO:0000313" key="8">
    <source>
        <dbReference type="EMBL" id="QTA37656.1"/>
    </source>
</evidence>
<proteinExistence type="inferred from homology"/>
<accession>A0ABX7S731</accession>
<comment type="similarity">
    <text evidence="2">Belongs to the BMP lipoprotein family.</text>
</comment>
<dbReference type="InterPro" id="IPR050957">
    <property type="entry name" value="BMP_lipoprotein"/>
</dbReference>
<sequence>MKRFFMLAFLVGLIVSGFAFKVIMVTDIGGLGDGSFMDGTWAGIVKAAEEYGLEYEVIQSKEQSDYIPNLSKAAEEADVVFAVGFLMSDAFFKVAQQYPATYFVGIDFSFPEEKNLPNVMTFTFKEQEGSFLTGYLAAGMTRTGKVAILGGIPIPPVQRYVIGFEAGVKAYNQIHKTNIKVKSVYANTFTDPKKGKEFGQALISEGYDIIQQACGGTALGLLEAIKEENQKRANIDNLPEFIDDLYKNGGVFMLGGDIEQEWQAPGHILASAIKRVDVASYLGVVKAYTGEWEPGNVELGIKEKGEGISRMPFTKGLVSNKLLAEIVYIQNLVGIGKIKIPSTEEELKAFWLKGIEIPF</sequence>
<dbReference type="EMBL" id="CP071446">
    <property type="protein sequence ID" value="QTA37656.1"/>
    <property type="molecule type" value="Genomic_DNA"/>
</dbReference>
<evidence type="ECO:0000256" key="1">
    <source>
        <dbReference type="ARBA" id="ARBA00004193"/>
    </source>
</evidence>
<name>A0ABX7S731_9BACT</name>
<evidence type="ECO:0000256" key="5">
    <source>
        <dbReference type="ARBA" id="ARBA00023136"/>
    </source>
</evidence>
<keyword evidence="6" id="KW-0449">Lipoprotein</keyword>
<organism evidence="8 9">
    <name type="scientific">Thermosipho ferrireducens</name>
    <dbReference type="NCBI Taxonomy" id="2571116"/>
    <lineage>
        <taxon>Bacteria</taxon>
        <taxon>Thermotogati</taxon>
        <taxon>Thermotogota</taxon>
        <taxon>Thermotogae</taxon>
        <taxon>Thermotogales</taxon>
        <taxon>Fervidobacteriaceae</taxon>
        <taxon>Thermosipho</taxon>
    </lineage>
</organism>
<gene>
    <name evidence="8" type="ORF">JYK00_07955</name>
</gene>
<dbReference type="InterPro" id="IPR003760">
    <property type="entry name" value="PnrA-like"/>
</dbReference>
<evidence type="ECO:0000256" key="2">
    <source>
        <dbReference type="ARBA" id="ARBA00008610"/>
    </source>
</evidence>
<keyword evidence="4" id="KW-0732">Signal</keyword>
<evidence type="ECO:0000256" key="3">
    <source>
        <dbReference type="ARBA" id="ARBA00022475"/>
    </source>
</evidence>
<reference evidence="8 9" key="1">
    <citation type="submission" date="2021-03" db="EMBL/GenBank/DDBJ databases">
        <title>Thermosipho ferrireducens sp.nov., an anaerobic thermophilic iron-reducing bacterium isolated from a deep-sea hydrothermal sulfide deposits.</title>
        <authorList>
            <person name="Zeng X."/>
            <person name="Chen Y."/>
            <person name="Shao Z."/>
        </authorList>
    </citation>
    <scope>NUCLEOTIDE SEQUENCE [LARGE SCALE GENOMIC DNA]</scope>
    <source>
        <strain evidence="8 9">JL129W03</strain>
    </source>
</reference>
<dbReference type="Gene3D" id="3.40.50.2300">
    <property type="match status" value="2"/>
</dbReference>
<dbReference type="Proteomes" id="UP000671862">
    <property type="component" value="Chromosome"/>
</dbReference>
<evidence type="ECO:0000256" key="6">
    <source>
        <dbReference type="ARBA" id="ARBA00023288"/>
    </source>
</evidence>
<evidence type="ECO:0000313" key="9">
    <source>
        <dbReference type="Proteomes" id="UP000671862"/>
    </source>
</evidence>
<protein>
    <submittedName>
        <fullName evidence="8">BMP family ABC transporter substrate-binding protein</fullName>
    </submittedName>
</protein>
<comment type="subcellular location">
    <subcellularLocation>
        <location evidence="1">Cell membrane</location>
        <topology evidence="1">Lipid-anchor</topology>
    </subcellularLocation>
</comment>
<evidence type="ECO:0000259" key="7">
    <source>
        <dbReference type="Pfam" id="PF02608"/>
    </source>
</evidence>
<dbReference type="InterPro" id="IPR028082">
    <property type="entry name" value="Peripla_BP_I"/>
</dbReference>
<feature type="domain" description="ABC transporter substrate-binding protein PnrA-like" evidence="7">
    <location>
        <begin position="21"/>
        <end position="342"/>
    </location>
</feature>
<keyword evidence="9" id="KW-1185">Reference proteome</keyword>
<dbReference type="PANTHER" id="PTHR34296">
    <property type="entry name" value="TRANSCRIPTIONAL ACTIVATOR PROTEIN MED"/>
    <property type="match status" value="1"/>
</dbReference>
<dbReference type="Pfam" id="PF02608">
    <property type="entry name" value="Bmp"/>
    <property type="match status" value="1"/>
</dbReference>
<keyword evidence="5" id="KW-0472">Membrane</keyword>
<dbReference type="RefSeq" id="WP_207566380.1">
    <property type="nucleotide sequence ID" value="NZ_CP071446.1"/>
</dbReference>
<keyword evidence="3" id="KW-1003">Cell membrane</keyword>
<dbReference type="SUPFAM" id="SSF53822">
    <property type="entry name" value="Periplasmic binding protein-like I"/>
    <property type="match status" value="1"/>
</dbReference>
<dbReference type="PANTHER" id="PTHR34296:SF2">
    <property type="entry name" value="ABC TRANSPORTER GUANOSINE-BINDING PROTEIN NUPN"/>
    <property type="match status" value="1"/>
</dbReference>
<dbReference type="CDD" id="cd06354">
    <property type="entry name" value="PBP1_PrnA-like"/>
    <property type="match status" value="1"/>
</dbReference>